<dbReference type="Gene3D" id="3.90.226.10">
    <property type="entry name" value="2-enoyl-CoA Hydratase, Chain A, domain 1"/>
    <property type="match status" value="1"/>
</dbReference>
<gene>
    <name evidence="1" type="ORF">ACFQND_16455</name>
</gene>
<evidence type="ECO:0000313" key="1">
    <source>
        <dbReference type="EMBL" id="MFC6282814.1"/>
    </source>
</evidence>
<dbReference type="RefSeq" id="WP_371439228.1">
    <property type="nucleotide sequence ID" value="NZ_JBHSRS010000080.1"/>
</dbReference>
<dbReference type="EMBL" id="JBHSRS010000080">
    <property type="protein sequence ID" value="MFC6282814.1"/>
    <property type="molecule type" value="Genomic_DNA"/>
</dbReference>
<name>A0ABW1TYY6_9BURK</name>
<comment type="caution">
    <text evidence="1">The sequence shown here is derived from an EMBL/GenBank/DDBJ whole genome shotgun (WGS) entry which is preliminary data.</text>
</comment>
<dbReference type="PANTHER" id="PTHR43459:SF1">
    <property type="entry name" value="EG:BACN32G11.4 PROTEIN"/>
    <property type="match status" value="1"/>
</dbReference>
<accession>A0ABW1TYY6</accession>
<dbReference type="Proteomes" id="UP001596270">
    <property type="component" value="Unassembled WGS sequence"/>
</dbReference>
<organism evidence="1 2">
    <name type="scientific">Polaromonas aquatica</name>
    <dbReference type="NCBI Taxonomy" id="332657"/>
    <lineage>
        <taxon>Bacteria</taxon>
        <taxon>Pseudomonadati</taxon>
        <taxon>Pseudomonadota</taxon>
        <taxon>Betaproteobacteria</taxon>
        <taxon>Burkholderiales</taxon>
        <taxon>Comamonadaceae</taxon>
        <taxon>Polaromonas</taxon>
    </lineage>
</organism>
<keyword evidence="2" id="KW-1185">Reference proteome</keyword>
<dbReference type="SUPFAM" id="SSF52096">
    <property type="entry name" value="ClpP/crotonase"/>
    <property type="match status" value="1"/>
</dbReference>
<sequence>MSSEQAVYSEQQGEVVTLTLNRPDRLNALDHEMAGVLLSAIEDIARTPSARVLVLRGEGKSFCAGGDVAAMQAHSNELPAFIEKTITPFHACILALQRLPMPVVACAHGALAGGGFSLAMACDFVVATRSARFVVAYPKLGAPADGGLSFFLVQRLGAARGLEALTTKGQFDAETALRLGLVNRVVDDDRLAQETNQWVAEMLALPPQSLRELKTLVAVQSSTALQAHLQREKEAFLRCAATPDFAARVAAFTQKRQPRN</sequence>
<protein>
    <submittedName>
        <fullName evidence="1">Enoyl-CoA hydratase/isomerase family protein</fullName>
    </submittedName>
</protein>
<reference evidence="2" key="1">
    <citation type="journal article" date="2019" name="Int. J. Syst. Evol. Microbiol.">
        <title>The Global Catalogue of Microorganisms (GCM) 10K type strain sequencing project: providing services to taxonomists for standard genome sequencing and annotation.</title>
        <authorList>
            <consortium name="The Broad Institute Genomics Platform"/>
            <consortium name="The Broad Institute Genome Sequencing Center for Infectious Disease"/>
            <person name="Wu L."/>
            <person name="Ma J."/>
        </authorList>
    </citation>
    <scope>NUCLEOTIDE SEQUENCE [LARGE SCALE GENOMIC DNA]</scope>
    <source>
        <strain evidence="2">CCUG 39402</strain>
    </source>
</reference>
<dbReference type="InterPro" id="IPR029045">
    <property type="entry name" value="ClpP/crotonase-like_dom_sf"/>
</dbReference>
<dbReference type="CDD" id="cd06558">
    <property type="entry name" value="crotonase-like"/>
    <property type="match status" value="1"/>
</dbReference>
<dbReference type="InterPro" id="IPR001753">
    <property type="entry name" value="Enoyl-CoA_hydra/iso"/>
</dbReference>
<dbReference type="Pfam" id="PF00378">
    <property type="entry name" value="ECH_1"/>
    <property type="match status" value="1"/>
</dbReference>
<proteinExistence type="predicted"/>
<evidence type="ECO:0000313" key="2">
    <source>
        <dbReference type="Proteomes" id="UP001596270"/>
    </source>
</evidence>
<dbReference type="PANTHER" id="PTHR43459">
    <property type="entry name" value="ENOYL-COA HYDRATASE"/>
    <property type="match status" value="1"/>
</dbReference>